<keyword evidence="3" id="KW-1185">Reference proteome</keyword>
<accession>A0A1N7E299</accession>
<dbReference type="InterPro" id="IPR016181">
    <property type="entry name" value="Acyl_CoA_acyltransferase"/>
</dbReference>
<dbReference type="PANTHER" id="PTHR46067:SF27">
    <property type="entry name" value="ACYL-COA N-ACYLTRANSFERASES (NAT) SUPERFAMILY PROTEIN"/>
    <property type="match status" value="1"/>
</dbReference>
<dbReference type="GO" id="GO:0016747">
    <property type="term" value="F:acyltransferase activity, transferring groups other than amino-acyl groups"/>
    <property type="evidence" value="ECO:0007669"/>
    <property type="project" value="InterPro"/>
</dbReference>
<sequence length="171" mass="19460">MDVTLRPVRDADLDVFEAERATPEARGEFQWYGYRHSGALRRQFADNGLLGDDYGRLAIDSGGDTAGWVAWWKTAWGPEATCWCWAIGICVFTGFRNRGVGTEAQRLLADYLFAHTRAERLQCFTDVANIGEQRAVEKIGFVREGVLRRAQWRDGGWHDQVLYSLLRGESR</sequence>
<dbReference type="OrthoDB" id="9814648at2"/>
<protein>
    <submittedName>
        <fullName evidence="2">Aminoglycoside 6'-N-acetyltransferase</fullName>
    </submittedName>
</protein>
<dbReference type="EMBL" id="FTNI01000016">
    <property type="protein sequence ID" value="SIR82242.1"/>
    <property type="molecule type" value="Genomic_DNA"/>
</dbReference>
<dbReference type="STRING" id="58117.SAMN05421833_116102"/>
<gene>
    <name evidence="2" type="ORF">SAMN05421833_116102</name>
</gene>
<proteinExistence type="predicted"/>
<dbReference type="Gene3D" id="3.40.630.30">
    <property type="match status" value="1"/>
</dbReference>
<dbReference type="AlphaFoldDB" id="A0A1N7E299"/>
<evidence type="ECO:0000259" key="1">
    <source>
        <dbReference type="PROSITE" id="PS51186"/>
    </source>
</evidence>
<dbReference type="InterPro" id="IPR000182">
    <property type="entry name" value="GNAT_dom"/>
</dbReference>
<feature type="domain" description="N-acetyltransferase" evidence="1">
    <location>
        <begin position="3"/>
        <end position="168"/>
    </location>
</feature>
<name>A0A1N7E299_9ACTN</name>
<dbReference type="SUPFAM" id="SSF55729">
    <property type="entry name" value="Acyl-CoA N-acyltransferases (Nat)"/>
    <property type="match status" value="1"/>
</dbReference>
<organism evidence="2 3">
    <name type="scientific">Microbispora rosea</name>
    <dbReference type="NCBI Taxonomy" id="58117"/>
    <lineage>
        <taxon>Bacteria</taxon>
        <taxon>Bacillati</taxon>
        <taxon>Actinomycetota</taxon>
        <taxon>Actinomycetes</taxon>
        <taxon>Streptosporangiales</taxon>
        <taxon>Streptosporangiaceae</taxon>
        <taxon>Microbispora</taxon>
    </lineage>
</organism>
<evidence type="ECO:0000313" key="3">
    <source>
        <dbReference type="Proteomes" id="UP000186096"/>
    </source>
</evidence>
<reference evidence="3" key="1">
    <citation type="submission" date="2017-01" db="EMBL/GenBank/DDBJ databases">
        <authorList>
            <person name="Varghese N."/>
            <person name="Submissions S."/>
        </authorList>
    </citation>
    <scope>NUCLEOTIDE SEQUENCE [LARGE SCALE GENOMIC DNA]</scope>
    <source>
        <strain evidence="3">ATCC 12950</strain>
    </source>
</reference>
<dbReference type="PROSITE" id="PS51186">
    <property type="entry name" value="GNAT"/>
    <property type="match status" value="1"/>
</dbReference>
<dbReference type="Proteomes" id="UP000186096">
    <property type="component" value="Unassembled WGS sequence"/>
</dbReference>
<dbReference type="Pfam" id="PF13302">
    <property type="entry name" value="Acetyltransf_3"/>
    <property type="match status" value="1"/>
</dbReference>
<keyword evidence="2" id="KW-0808">Transferase</keyword>
<dbReference type="RefSeq" id="WP_076437530.1">
    <property type="nucleotide sequence ID" value="NZ_FTNI01000016.1"/>
</dbReference>
<evidence type="ECO:0000313" key="2">
    <source>
        <dbReference type="EMBL" id="SIR82242.1"/>
    </source>
</evidence>
<dbReference type="PANTHER" id="PTHR46067">
    <property type="entry name" value="ACYL-COA N-ACYLTRANSFERASES (NAT) SUPERFAMILY PROTEIN"/>
    <property type="match status" value="1"/>
</dbReference>